<dbReference type="Proteomes" id="UP000233837">
    <property type="component" value="Unassembled WGS sequence"/>
</dbReference>
<dbReference type="AlphaFoldDB" id="A0A2I0W1Y6"/>
<keyword evidence="3" id="KW-1185">Reference proteome</keyword>
<organism evidence="2 3">
    <name type="scientific">Dendrobium catenatum</name>
    <dbReference type="NCBI Taxonomy" id="906689"/>
    <lineage>
        <taxon>Eukaryota</taxon>
        <taxon>Viridiplantae</taxon>
        <taxon>Streptophyta</taxon>
        <taxon>Embryophyta</taxon>
        <taxon>Tracheophyta</taxon>
        <taxon>Spermatophyta</taxon>
        <taxon>Magnoliopsida</taxon>
        <taxon>Liliopsida</taxon>
        <taxon>Asparagales</taxon>
        <taxon>Orchidaceae</taxon>
        <taxon>Epidendroideae</taxon>
        <taxon>Malaxideae</taxon>
        <taxon>Dendrobiinae</taxon>
        <taxon>Dendrobium</taxon>
    </lineage>
</organism>
<sequence length="463" mass="51223">MVVPGTMAVVDNFAEITPPISDLVVDFPGVPKVTSPVLSNVRVMGPFVEVPTNLISPQALFARVGEETNKKLLTMFDHESQSIIWMAQRAREKGEKTYNASFKWPSLKVYNSELSKLISSKKSRKRDSAAGLFVFSVQSRVSGVKYPYQWMAMAQQNNWDVLLDAGALGPKDMDSLGLSLYRPDFIITSFYRVFGLDSTGFGCLLIKKSIIGCLQNPNGGTGSGMERLDCNEESGMPGTSQVSQMPAFSGAFTSAQVRNVVETEMDLDNNFERDGASTIFEETESVSVGERGGKEEPDIGIVGGEARKISFANGGKTNNSTLAIGIQNLYENDSTSEICQEGIIEMKESAIRRETECEFRLLERREGNNTRFKGGRFFGMEDKEHVHVVSMDRRVSFIMEDAKPIETFTHNLGDDDASSGGDYEEDDEDWGRREPEIVCRHIDHVNMMGLSKTTYSDISSIGS</sequence>
<dbReference type="STRING" id="906689.A0A2I0W1Y6"/>
<dbReference type="InterPro" id="IPR015424">
    <property type="entry name" value="PyrdxlP-dep_Trfase"/>
</dbReference>
<dbReference type="EMBL" id="KZ503012">
    <property type="protein sequence ID" value="PKU69680.1"/>
    <property type="molecule type" value="Genomic_DNA"/>
</dbReference>
<dbReference type="InterPro" id="IPR015421">
    <property type="entry name" value="PyrdxlP-dep_Trfase_major"/>
</dbReference>
<dbReference type="Gene3D" id="3.40.640.10">
    <property type="entry name" value="Type I PLP-dependent aspartate aminotransferase-like (Major domain)"/>
    <property type="match status" value="1"/>
</dbReference>
<dbReference type="PANTHER" id="PTHR14237">
    <property type="entry name" value="MOLYBDOPTERIN COFACTOR SULFURASE MOSC"/>
    <property type="match status" value="1"/>
</dbReference>
<feature type="compositionally biased region" description="Acidic residues" evidence="1">
    <location>
        <begin position="414"/>
        <end position="429"/>
    </location>
</feature>
<protein>
    <submittedName>
        <fullName evidence="2">Molybdenum cofactor sulfurase</fullName>
    </submittedName>
</protein>
<evidence type="ECO:0000313" key="3">
    <source>
        <dbReference type="Proteomes" id="UP000233837"/>
    </source>
</evidence>
<reference evidence="2 3" key="2">
    <citation type="journal article" date="2017" name="Nature">
        <title>The Apostasia genome and the evolution of orchids.</title>
        <authorList>
            <person name="Zhang G.Q."/>
            <person name="Liu K.W."/>
            <person name="Li Z."/>
            <person name="Lohaus R."/>
            <person name="Hsiao Y.Y."/>
            <person name="Niu S.C."/>
            <person name="Wang J.Y."/>
            <person name="Lin Y.C."/>
            <person name="Xu Q."/>
            <person name="Chen L.J."/>
            <person name="Yoshida K."/>
            <person name="Fujiwara S."/>
            <person name="Wang Z.W."/>
            <person name="Zhang Y.Q."/>
            <person name="Mitsuda N."/>
            <person name="Wang M."/>
            <person name="Liu G.H."/>
            <person name="Pecoraro L."/>
            <person name="Huang H.X."/>
            <person name="Xiao X.J."/>
            <person name="Lin M."/>
            <person name="Wu X.Y."/>
            <person name="Wu W.L."/>
            <person name="Chen Y.Y."/>
            <person name="Chang S.B."/>
            <person name="Sakamoto S."/>
            <person name="Ohme-Takagi M."/>
            <person name="Yagi M."/>
            <person name="Zeng S.J."/>
            <person name="Shen C.Y."/>
            <person name="Yeh C.M."/>
            <person name="Luo Y.B."/>
            <person name="Tsai W.C."/>
            <person name="Van de Peer Y."/>
            <person name="Liu Z.J."/>
        </authorList>
    </citation>
    <scope>NUCLEOTIDE SEQUENCE [LARGE SCALE GENOMIC DNA]</scope>
    <source>
        <tissue evidence="2">The whole plant</tissue>
    </source>
</reference>
<reference evidence="2 3" key="1">
    <citation type="journal article" date="2016" name="Sci. Rep.">
        <title>The Dendrobium catenatum Lindl. genome sequence provides insights into polysaccharide synthase, floral development and adaptive evolution.</title>
        <authorList>
            <person name="Zhang G.Q."/>
            <person name="Xu Q."/>
            <person name="Bian C."/>
            <person name="Tsai W.C."/>
            <person name="Yeh C.M."/>
            <person name="Liu K.W."/>
            <person name="Yoshida K."/>
            <person name="Zhang L.S."/>
            <person name="Chang S.B."/>
            <person name="Chen F."/>
            <person name="Shi Y."/>
            <person name="Su Y.Y."/>
            <person name="Zhang Y.Q."/>
            <person name="Chen L.J."/>
            <person name="Yin Y."/>
            <person name="Lin M."/>
            <person name="Huang H."/>
            <person name="Deng H."/>
            <person name="Wang Z.W."/>
            <person name="Zhu S.L."/>
            <person name="Zhao X."/>
            <person name="Deng C."/>
            <person name="Niu S.C."/>
            <person name="Huang J."/>
            <person name="Wang M."/>
            <person name="Liu G.H."/>
            <person name="Yang H.J."/>
            <person name="Xiao X.J."/>
            <person name="Hsiao Y.Y."/>
            <person name="Wu W.L."/>
            <person name="Chen Y.Y."/>
            <person name="Mitsuda N."/>
            <person name="Ohme-Takagi M."/>
            <person name="Luo Y.B."/>
            <person name="Van de Peer Y."/>
            <person name="Liu Z.J."/>
        </authorList>
    </citation>
    <scope>NUCLEOTIDE SEQUENCE [LARGE SCALE GENOMIC DNA]</scope>
    <source>
        <tissue evidence="2">The whole plant</tissue>
    </source>
</reference>
<accession>A0A2I0W1Y6</accession>
<evidence type="ECO:0000256" key="1">
    <source>
        <dbReference type="SAM" id="MobiDB-lite"/>
    </source>
</evidence>
<proteinExistence type="predicted"/>
<name>A0A2I0W1Y6_9ASPA</name>
<evidence type="ECO:0000313" key="2">
    <source>
        <dbReference type="EMBL" id="PKU69680.1"/>
    </source>
</evidence>
<dbReference type="PANTHER" id="PTHR14237:SF76">
    <property type="entry name" value="OS03G0765800 PROTEIN"/>
    <property type="match status" value="1"/>
</dbReference>
<dbReference type="SUPFAM" id="SSF53383">
    <property type="entry name" value="PLP-dependent transferases"/>
    <property type="match status" value="1"/>
</dbReference>
<feature type="region of interest" description="Disordered" evidence="1">
    <location>
        <begin position="408"/>
        <end position="430"/>
    </location>
</feature>
<gene>
    <name evidence="2" type="primary">ABA3</name>
    <name evidence="2" type="ORF">MA16_Dca023247</name>
</gene>